<keyword evidence="5 6" id="KW-0472">Membrane</keyword>
<dbReference type="Proteomes" id="UP000198976">
    <property type="component" value="Chromosome I"/>
</dbReference>
<dbReference type="EMBL" id="LT629792">
    <property type="protein sequence ID" value="SDT98711.1"/>
    <property type="molecule type" value="Genomic_DNA"/>
</dbReference>
<gene>
    <name evidence="7" type="ORF">SAMN04489714_1441</name>
</gene>
<dbReference type="InterPro" id="IPR050833">
    <property type="entry name" value="Poly_Biosynth_Transport"/>
</dbReference>
<evidence type="ECO:0000256" key="6">
    <source>
        <dbReference type="SAM" id="Phobius"/>
    </source>
</evidence>
<feature type="transmembrane region" description="Helical" evidence="6">
    <location>
        <begin position="130"/>
        <end position="151"/>
    </location>
</feature>
<protein>
    <submittedName>
        <fullName evidence="7">Membrane protein involved in the export of O-antigen and teichoic acid</fullName>
    </submittedName>
</protein>
<dbReference type="PANTHER" id="PTHR30250">
    <property type="entry name" value="PST FAMILY PREDICTED COLANIC ACID TRANSPORTER"/>
    <property type="match status" value="1"/>
</dbReference>
<evidence type="ECO:0000256" key="5">
    <source>
        <dbReference type="ARBA" id="ARBA00023136"/>
    </source>
</evidence>
<feature type="transmembrane region" description="Helical" evidence="6">
    <location>
        <begin position="99"/>
        <end position="118"/>
    </location>
</feature>
<organism evidence="7 8">
    <name type="scientific">Schaalia radingae</name>
    <dbReference type="NCBI Taxonomy" id="131110"/>
    <lineage>
        <taxon>Bacteria</taxon>
        <taxon>Bacillati</taxon>
        <taxon>Actinomycetota</taxon>
        <taxon>Actinomycetes</taxon>
        <taxon>Actinomycetales</taxon>
        <taxon>Actinomycetaceae</taxon>
        <taxon>Schaalia</taxon>
    </lineage>
</organism>
<feature type="transmembrane region" description="Helical" evidence="6">
    <location>
        <begin position="397"/>
        <end position="419"/>
    </location>
</feature>
<name>A0ABY0V8S0_9ACTO</name>
<keyword evidence="4 6" id="KW-1133">Transmembrane helix</keyword>
<keyword evidence="3 6" id="KW-0812">Transmembrane</keyword>
<evidence type="ECO:0000313" key="8">
    <source>
        <dbReference type="Proteomes" id="UP000198976"/>
    </source>
</evidence>
<dbReference type="PANTHER" id="PTHR30250:SF28">
    <property type="entry name" value="POLYSACCHARIDE BIOSYNTHESIS PROTEIN"/>
    <property type="match status" value="1"/>
</dbReference>
<keyword evidence="8" id="KW-1185">Reference proteome</keyword>
<feature type="transmembrane region" description="Helical" evidence="6">
    <location>
        <begin position="374"/>
        <end position="391"/>
    </location>
</feature>
<keyword evidence="2" id="KW-1003">Cell membrane</keyword>
<accession>A0ABY0V8S0</accession>
<feature type="transmembrane region" description="Helical" evidence="6">
    <location>
        <begin position="350"/>
        <end position="367"/>
    </location>
</feature>
<feature type="transmembrane region" description="Helical" evidence="6">
    <location>
        <begin position="268"/>
        <end position="289"/>
    </location>
</feature>
<evidence type="ECO:0000256" key="3">
    <source>
        <dbReference type="ARBA" id="ARBA00022692"/>
    </source>
</evidence>
<feature type="transmembrane region" description="Helical" evidence="6">
    <location>
        <begin position="58"/>
        <end position="78"/>
    </location>
</feature>
<evidence type="ECO:0000256" key="1">
    <source>
        <dbReference type="ARBA" id="ARBA00004651"/>
    </source>
</evidence>
<feature type="transmembrane region" description="Helical" evidence="6">
    <location>
        <begin position="309"/>
        <end position="330"/>
    </location>
</feature>
<evidence type="ECO:0000256" key="2">
    <source>
        <dbReference type="ARBA" id="ARBA00022475"/>
    </source>
</evidence>
<comment type="subcellular location">
    <subcellularLocation>
        <location evidence="1">Cell membrane</location>
        <topology evidence="1">Multi-pass membrane protein</topology>
    </subcellularLocation>
</comment>
<sequence length="437" mass="48799">MRGIWHRLHEKLLREKNRSPVVSAILTLMTGTMISQIVIFIFQIFINRIYTDYEKGLFGIYGTITSFVIAVAALRFDVTQMLPKSDTVARVLKKIATRSIVVSSFLTSLFCIIFSKFLEDRYHQSQELSKWLMISGLTVFLVAEITNIQYWLTRKERFGALASNQVLQSTSIVFFQLIMGLLWKGGLVGLITGTIMGQLVGFVAIKIRTPELRGPIPDNAPSMLSLMRRYRKMPLLNGPNVLVDSVRNMGINLLIGSVAVAALGQFQLAWAIMQVPVGLIAGSVSQVFLKKLAVVEHGKMSGLVRFTLIRAAFAAIGPFALLFVLAPWLFPFVFGAQWDQAGYFAQALTPWLYMTVLTSPISNIFVVTENQRRMLIFAVLYCVVPLLWLWFSPLALLPTVFALGGLMALMLGVMLLLAWKCAVDFDRKPPACESSIS</sequence>
<evidence type="ECO:0000256" key="4">
    <source>
        <dbReference type="ARBA" id="ARBA00022989"/>
    </source>
</evidence>
<reference evidence="7 8" key="1">
    <citation type="submission" date="2016-10" db="EMBL/GenBank/DDBJ databases">
        <authorList>
            <person name="Varghese N."/>
            <person name="Submissions S."/>
        </authorList>
    </citation>
    <scope>NUCLEOTIDE SEQUENCE [LARGE SCALE GENOMIC DNA]</scope>
    <source>
        <strain evidence="7 8">DSM 9169</strain>
    </source>
</reference>
<feature type="transmembrane region" description="Helical" evidence="6">
    <location>
        <begin position="21"/>
        <end position="46"/>
    </location>
</feature>
<evidence type="ECO:0000313" key="7">
    <source>
        <dbReference type="EMBL" id="SDT98711.1"/>
    </source>
</evidence>
<proteinExistence type="predicted"/>